<feature type="transmembrane region" description="Helical" evidence="6">
    <location>
        <begin position="31"/>
        <end position="50"/>
    </location>
</feature>
<evidence type="ECO:0000256" key="2">
    <source>
        <dbReference type="ARBA" id="ARBA00022692"/>
    </source>
</evidence>
<keyword evidence="3 6" id="KW-1133">Transmembrane helix</keyword>
<dbReference type="EMBL" id="JAUCMV010000005">
    <property type="protein sequence ID" value="KAK0398374.1"/>
    <property type="molecule type" value="Genomic_DNA"/>
</dbReference>
<comment type="function">
    <text evidence="6">Forms chloride channels.</text>
</comment>
<dbReference type="PANTHER" id="PTHR10736">
    <property type="entry name" value="BESTROPHIN"/>
    <property type="match status" value="1"/>
</dbReference>
<reference evidence="8" key="1">
    <citation type="submission" date="2023-06" db="EMBL/GenBank/DDBJ databases">
        <title>Genomic analysis of the entomopathogenic nematode Steinernema hermaphroditum.</title>
        <authorList>
            <person name="Schwarz E.M."/>
            <person name="Heppert J.K."/>
            <person name="Baniya A."/>
            <person name="Schwartz H.T."/>
            <person name="Tan C.-H."/>
            <person name="Antoshechkin I."/>
            <person name="Sternberg P.W."/>
            <person name="Goodrich-Blair H."/>
            <person name="Dillman A.R."/>
        </authorList>
    </citation>
    <scope>NUCLEOTIDE SEQUENCE</scope>
    <source>
        <strain evidence="8">PS9179</strain>
        <tissue evidence="8">Whole animal</tissue>
    </source>
</reference>
<keyword evidence="4 6" id="KW-0472">Membrane</keyword>
<keyword evidence="6" id="KW-0813">Transport</keyword>
<feature type="region of interest" description="Disordered" evidence="7">
    <location>
        <begin position="447"/>
        <end position="496"/>
    </location>
</feature>
<accession>A0AA39LIK4</accession>
<feature type="compositionally biased region" description="Polar residues" evidence="7">
    <location>
        <begin position="413"/>
        <end position="429"/>
    </location>
</feature>
<proteinExistence type="inferred from homology"/>
<dbReference type="GO" id="GO:0034707">
    <property type="term" value="C:chloride channel complex"/>
    <property type="evidence" value="ECO:0007669"/>
    <property type="project" value="UniProtKB-KW"/>
</dbReference>
<protein>
    <recommendedName>
        <fullName evidence="6">Bestrophin homolog</fullName>
    </recommendedName>
</protein>
<name>A0AA39LIK4_9BILA</name>
<evidence type="ECO:0000256" key="1">
    <source>
        <dbReference type="ARBA" id="ARBA00004370"/>
    </source>
</evidence>
<evidence type="ECO:0000256" key="5">
    <source>
        <dbReference type="ARBA" id="ARBA00034769"/>
    </source>
</evidence>
<feature type="transmembrane region" description="Helical" evidence="6">
    <location>
        <begin position="110"/>
        <end position="129"/>
    </location>
</feature>
<feature type="compositionally biased region" description="Acidic residues" evidence="7">
    <location>
        <begin position="532"/>
        <end position="542"/>
    </location>
</feature>
<dbReference type="PANTHER" id="PTHR10736:SF0">
    <property type="entry name" value="BESTROPHIN HOMOLOG"/>
    <property type="match status" value="1"/>
</dbReference>
<feature type="compositionally biased region" description="Basic and acidic residues" evidence="7">
    <location>
        <begin position="543"/>
        <end position="563"/>
    </location>
</feature>
<evidence type="ECO:0000313" key="8">
    <source>
        <dbReference type="EMBL" id="KAK0398374.1"/>
    </source>
</evidence>
<dbReference type="GO" id="GO:0005254">
    <property type="term" value="F:chloride channel activity"/>
    <property type="evidence" value="ECO:0007669"/>
    <property type="project" value="UniProtKB-KW"/>
</dbReference>
<feature type="region of interest" description="Disordered" evidence="7">
    <location>
        <begin position="408"/>
        <end position="435"/>
    </location>
</feature>
<keyword evidence="6" id="KW-0869">Chloride channel</keyword>
<feature type="region of interest" description="Disordered" evidence="7">
    <location>
        <begin position="527"/>
        <end position="563"/>
    </location>
</feature>
<comment type="caution">
    <text evidence="8">The sequence shown here is derived from an EMBL/GenBank/DDBJ whole genome shotgun (WGS) entry which is preliminary data.</text>
</comment>
<dbReference type="InterPro" id="IPR021134">
    <property type="entry name" value="Bestrophin-like"/>
</dbReference>
<sequence>MTVTYTGDVANANIKAFLKTIFRWKGSVWKAVYMELLIWSASYAILMALFCYKYGDFIPLTFMLGFYVNLVVQRWMKMFHNLGWIDDVSLLTASYIQGLDEKSRMIRRCIVRYLCLVQVMVFRSISIGIRKRFPTFDTLVASGYITASERASLGESQFYLPARWAMALVRSARDEGRIHSDQAVQDLFKEITDFRTRVVALWLYDWVPVPLVYTQVVFLTVRMYFILAIMGRQYIDVDKHPIRGPVDAYVPFFTILQFTFYVGWMKVAEALLNPFGDDDDDFECNWVIDRNLQAGLAIVDGDGFQPDPCIDKFWDDQHGVFHMYTAETVNQPQNPIRGSAVDAMETKIKTNDAIIMVPRPMQSTENLEVVTSRKNSLTSNFASRLAGSLRSAFGSSIQLDKKVPSLSRIPESAQENTVPDSRLNGTLQQARKRRSSVNVAEISAQQLKEKEQNKPPTLIVPYISKRRFSDPEKSQKSSGPLAAVDEIDERTSSASEETYIAAEQKRGDKQCNTPFCVSSADCYASMTLSPESSDEDDNDDNEKEVKGDAESLFKEQHTGRKFY</sequence>
<keyword evidence="9" id="KW-1185">Reference proteome</keyword>
<keyword evidence="6" id="KW-0868">Chloride</keyword>
<comment type="similarity">
    <text evidence="5 6">Belongs to the anion channel-forming bestrophin (TC 1.A.46) family. Calcium-sensitive chloride channel subfamily.</text>
</comment>
<dbReference type="InterPro" id="IPR000615">
    <property type="entry name" value="Bestrophin"/>
</dbReference>
<evidence type="ECO:0000256" key="6">
    <source>
        <dbReference type="RuleBase" id="RU363126"/>
    </source>
</evidence>
<evidence type="ECO:0000313" key="9">
    <source>
        <dbReference type="Proteomes" id="UP001175271"/>
    </source>
</evidence>
<evidence type="ECO:0000256" key="7">
    <source>
        <dbReference type="SAM" id="MobiDB-lite"/>
    </source>
</evidence>
<dbReference type="AlphaFoldDB" id="A0AA39LIK4"/>
<keyword evidence="2 6" id="KW-0812">Transmembrane</keyword>
<keyword evidence="6" id="KW-0407">Ion channel</keyword>
<keyword evidence="6" id="KW-0406">Ion transport</keyword>
<dbReference type="Proteomes" id="UP001175271">
    <property type="component" value="Unassembled WGS sequence"/>
</dbReference>
<dbReference type="GO" id="GO:0005886">
    <property type="term" value="C:plasma membrane"/>
    <property type="evidence" value="ECO:0007669"/>
    <property type="project" value="UniProtKB-SubCell"/>
</dbReference>
<comment type="subcellular location">
    <subcellularLocation>
        <location evidence="6">Cell membrane</location>
        <topology evidence="6">Multi-pass membrane protein</topology>
    </subcellularLocation>
    <subcellularLocation>
        <location evidence="1">Membrane</location>
    </subcellularLocation>
</comment>
<feature type="transmembrane region" description="Helical" evidence="6">
    <location>
        <begin position="56"/>
        <end position="72"/>
    </location>
</feature>
<evidence type="ECO:0000256" key="4">
    <source>
        <dbReference type="ARBA" id="ARBA00023136"/>
    </source>
</evidence>
<evidence type="ECO:0000256" key="3">
    <source>
        <dbReference type="ARBA" id="ARBA00022989"/>
    </source>
</evidence>
<gene>
    <name evidence="8" type="ORF">QR680_002565</name>
</gene>
<keyword evidence="6" id="KW-1003">Cell membrane</keyword>
<organism evidence="8 9">
    <name type="scientific">Steinernema hermaphroditum</name>
    <dbReference type="NCBI Taxonomy" id="289476"/>
    <lineage>
        <taxon>Eukaryota</taxon>
        <taxon>Metazoa</taxon>
        <taxon>Ecdysozoa</taxon>
        <taxon>Nematoda</taxon>
        <taxon>Chromadorea</taxon>
        <taxon>Rhabditida</taxon>
        <taxon>Tylenchina</taxon>
        <taxon>Panagrolaimomorpha</taxon>
        <taxon>Strongyloidoidea</taxon>
        <taxon>Steinernematidae</taxon>
        <taxon>Steinernema</taxon>
    </lineage>
</organism>
<feature type="transmembrane region" description="Helical" evidence="6">
    <location>
        <begin position="246"/>
        <end position="264"/>
    </location>
</feature>
<dbReference type="Pfam" id="PF01062">
    <property type="entry name" value="Bestrophin"/>
    <property type="match status" value="1"/>
</dbReference>
<feature type="transmembrane region" description="Helical" evidence="6">
    <location>
        <begin position="212"/>
        <end position="234"/>
    </location>
</feature>